<sequence length="107" mass="11816">MFGFIYGVEAKLLLLPDHSSPFERRFADISSAVEKAGQVPPVLVTQKINLQNEDPPYRILQYPVFALTYSQVLLQSLKAGDTFGSIDNPCVPTGDKGHIANPEIRDV</sequence>
<protein>
    <submittedName>
        <fullName evidence="1">Uncharacterized protein</fullName>
    </submittedName>
</protein>
<organism evidence="1 2">
    <name type="scientific">Botrytis byssoidea</name>
    <dbReference type="NCBI Taxonomy" id="139641"/>
    <lineage>
        <taxon>Eukaryota</taxon>
        <taxon>Fungi</taxon>
        <taxon>Dikarya</taxon>
        <taxon>Ascomycota</taxon>
        <taxon>Pezizomycotina</taxon>
        <taxon>Leotiomycetes</taxon>
        <taxon>Helotiales</taxon>
        <taxon>Sclerotiniaceae</taxon>
        <taxon>Botrytis</taxon>
    </lineage>
</organism>
<dbReference type="RefSeq" id="XP_038727532.1">
    <property type="nucleotide sequence ID" value="XM_038881605.1"/>
</dbReference>
<keyword evidence="2" id="KW-1185">Reference proteome</keyword>
<reference evidence="1 2" key="1">
    <citation type="journal article" date="2020" name="Genome Biol. Evol.">
        <title>Comparative genomics of Sclerotiniaceae.</title>
        <authorList>
            <person name="Valero Jimenez C.A."/>
            <person name="Steentjes M."/>
            <person name="Scholten O.E."/>
            <person name="Van Kan J.A.L."/>
        </authorList>
    </citation>
    <scope>NUCLEOTIDE SEQUENCE [LARGE SCALE GENOMIC DNA]</scope>
    <source>
        <strain evidence="1 2">MUCL 94</strain>
    </source>
</reference>
<dbReference type="EMBL" id="RCSW01000033">
    <property type="protein sequence ID" value="KAF7922348.1"/>
    <property type="molecule type" value="Genomic_DNA"/>
</dbReference>
<proteinExistence type="predicted"/>
<dbReference type="GeneID" id="62154678"/>
<dbReference type="AlphaFoldDB" id="A0A9P5LIC6"/>
<evidence type="ECO:0000313" key="2">
    <source>
        <dbReference type="Proteomes" id="UP000710849"/>
    </source>
</evidence>
<name>A0A9P5LIC6_9HELO</name>
<gene>
    <name evidence="1" type="ORF">EAE97_011090</name>
</gene>
<comment type="caution">
    <text evidence="1">The sequence shown here is derived from an EMBL/GenBank/DDBJ whole genome shotgun (WGS) entry which is preliminary data.</text>
</comment>
<dbReference type="Proteomes" id="UP000710849">
    <property type="component" value="Unassembled WGS sequence"/>
</dbReference>
<accession>A0A9P5LIC6</accession>
<evidence type="ECO:0000313" key="1">
    <source>
        <dbReference type="EMBL" id="KAF7922348.1"/>
    </source>
</evidence>